<dbReference type="Pfam" id="PF12697">
    <property type="entry name" value="Abhydrolase_6"/>
    <property type="match status" value="1"/>
</dbReference>
<proteinExistence type="predicted"/>
<gene>
    <name evidence="2" type="ORF">DES52_110135</name>
</gene>
<dbReference type="InterPro" id="IPR052897">
    <property type="entry name" value="Sec-Metab_Biosynth_Hydrolase"/>
</dbReference>
<dbReference type="EMBL" id="QJSX01000010">
    <property type="protein sequence ID" value="PYE53151.1"/>
    <property type="molecule type" value="Genomic_DNA"/>
</dbReference>
<dbReference type="AlphaFoldDB" id="A0A318SGN7"/>
<dbReference type="InterPro" id="IPR000073">
    <property type="entry name" value="AB_hydrolase_1"/>
</dbReference>
<evidence type="ECO:0000313" key="3">
    <source>
        <dbReference type="Proteomes" id="UP000248326"/>
    </source>
</evidence>
<protein>
    <submittedName>
        <fullName evidence="2">Pimeloyl-ACP methyl ester carboxylesterase</fullName>
    </submittedName>
</protein>
<sequence>MSSFVLVHGAWGGGWYWRDVARRLQSAGHDVVTPTLTGLGERSHLGGPDIDLDTHVRDIVQALEYEDLRDVLLVGHSLGGMVVTGVSNEVPHRLGHLVFLDADLPRHGQSRFDLQPEAREWWEERAREGDGWRVTLDLPDEALADIISDPGVRAWYVARSHGQGQPIGVLRQAVRLTNDAAKALPRTFIACTIDAFGMRSGLYGRMARVAASDGNTRLVEVPASHFAPVSHPNLIANALMEVARGTA</sequence>
<dbReference type="PANTHER" id="PTHR37017">
    <property type="entry name" value="AB HYDROLASE-1 DOMAIN-CONTAINING PROTEIN-RELATED"/>
    <property type="match status" value="1"/>
</dbReference>
<keyword evidence="3" id="KW-1185">Reference proteome</keyword>
<feature type="domain" description="AB hydrolase-1" evidence="1">
    <location>
        <begin position="4"/>
        <end position="237"/>
    </location>
</feature>
<dbReference type="RefSeq" id="WP_170131054.1">
    <property type="nucleotide sequence ID" value="NZ_QJSX01000010.1"/>
</dbReference>
<organism evidence="2 3">
    <name type="scientific">Deinococcus yavapaiensis KR-236</name>
    <dbReference type="NCBI Taxonomy" id="694435"/>
    <lineage>
        <taxon>Bacteria</taxon>
        <taxon>Thermotogati</taxon>
        <taxon>Deinococcota</taxon>
        <taxon>Deinococci</taxon>
        <taxon>Deinococcales</taxon>
        <taxon>Deinococcaceae</taxon>
        <taxon>Deinococcus</taxon>
    </lineage>
</organism>
<reference evidence="2 3" key="1">
    <citation type="submission" date="2018-06" db="EMBL/GenBank/DDBJ databases">
        <title>Genomic Encyclopedia of Type Strains, Phase IV (KMG-IV): sequencing the most valuable type-strain genomes for metagenomic binning, comparative biology and taxonomic classification.</title>
        <authorList>
            <person name="Goeker M."/>
        </authorList>
    </citation>
    <scope>NUCLEOTIDE SEQUENCE [LARGE SCALE GENOMIC DNA]</scope>
    <source>
        <strain evidence="2 3">DSM 18048</strain>
    </source>
</reference>
<name>A0A318SGN7_9DEIO</name>
<dbReference type="PANTHER" id="PTHR37017:SF11">
    <property type="entry name" value="ESTERASE_LIPASE_THIOESTERASE DOMAIN-CONTAINING PROTEIN"/>
    <property type="match status" value="1"/>
</dbReference>
<evidence type="ECO:0000313" key="2">
    <source>
        <dbReference type="EMBL" id="PYE53151.1"/>
    </source>
</evidence>
<dbReference type="InterPro" id="IPR029058">
    <property type="entry name" value="AB_hydrolase_fold"/>
</dbReference>
<dbReference type="Gene3D" id="3.40.50.1820">
    <property type="entry name" value="alpha/beta hydrolase"/>
    <property type="match status" value="1"/>
</dbReference>
<accession>A0A318SGN7</accession>
<dbReference type="Proteomes" id="UP000248326">
    <property type="component" value="Unassembled WGS sequence"/>
</dbReference>
<dbReference type="SUPFAM" id="SSF53474">
    <property type="entry name" value="alpha/beta-Hydrolases"/>
    <property type="match status" value="1"/>
</dbReference>
<comment type="caution">
    <text evidence="2">The sequence shown here is derived from an EMBL/GenBank/DDBJ whole genome shotgun (WGS) entry which is preliminary data.</text>
</comment>
<evidence type="ECO:0000259" key="1">
    <source>
        <dbReference type="Pfam" id="PF12697"/>
    </source>
</evidence>